<dbReference type="PANTHER" id="PTHR33434">
    <property type="entry name" value="DEGV DOMAIN-CONTAINING PROTEIN DR_1986-RELATED"/>
    <property type="match status" value="1"/>
</dbReference>
<dbReference type="Gene3D" id="3.30.1180.10">
    <property type="match status" value="1"/>
</dbReference>
<name>A0A0H4QZY0_9LACO</name>
<proteinExistence type="predicted"/>
<dbReference type="KEGG" id="lgn:ABM34_05240"/>
<evidence type="ECO:0000256" key="2">
    <source>
        <dbReference type="ARBA" id="ARBA00023121"/>
    </source>
</evidence>
<evidence type="ECO:0000313" key="3">
    <source>
        <dbReference type="EMBL" id="AKP67000.1"/>
    </source>
</evidence>
<dbReference type="RefSeq" id="WP_048704019.1">
    <property type="nucleotide sequence ID" value="NZ_CP012034.1"/>
</dbReference>
<evidence type="ECO:0000256" key="1">
    <source>
        <dbReference type="ARBA" id="ARBA00003238"/>
    </source>
</evidence>
<dbReference type="SUPFAM" id="SSF82549">
    <property type="entry name" value="DAK1/DegV-like"/>
    <property type="match status" value="1"/>
</dbReference>
<dbReference type="InterPro" id="IPR043168">
    <property type="entry name" value="DegV_C"/>
</dbReference>
<organism evidence="3 4">
    <name type="scientific">Companilactobacillus ginsenosidimutans</name>
    <dbReference type="NCBI Taxonomy" id="1007676"/>
    <lineage>
        <taxon>Bacteria</taxon>
        <taxon>Bacillati</taxon>
        <taxon>Bacillota</taxon>
        <taxon>Bacilli</taxon>
        <taxon>Lactobacillales</taxon>
        <taxon>Lactobacillaceae</taxon>
        <taxon>Companilactobacillus</taxon>
    </lineage>
</organism>
<evidence type="ECO:0000313" key="4">
    <source>
        <dbReference type="Proteomes" id="UP000036106"/>
    </source>
</evidence>
<dbReference type="NCBIfam" id="TIGR00762">
    <property type="entry name" value="DegV"/>
    <property type="match status" value="1"/>
</dbReference>
<protein>
    <submittedName>
        <fullName evidence="3">Fatty acid-binding protein DegV</fullName>
    </submittedName>
</protein>
<dbReference type="OrthoDB" id="9775494at2"/>
<dbReference type="AlphaFoldDB" id="A0A0H4QZY0"/>
<dbReference type="PANTHER" id="PTHR33434:SF2">
    <property type="entry name" value="FATTY ACID-BINDING PROTEIN TM_1468"/>
    <property type="match status" value="1"/>
</dbReference>
<keyword evidence="2" id="KW-0446">Lipid-binding</keyword>
<dbReference type="GO" id="GO:0008289">
    <property type="term" value="F:lipid binding"/>
    <property type="evidence" value="ECO:0007669"/>
    <property type="project" value="UniProtKB-KW"/>
</dbReference>
<comment type="function">
    <text evidence="1">May bind long-chain fatty acids, such as palmitate, and may play a role in lipid transport or fatty acid metabolism.</text>
</comment>
<dbReference type="Pfam" id="PF02645">
    <property type="entry name" value="DegV"/>
    <property type="match status" value="1"/>
</dbReference>
<gene>
    <name evidence="3" type="ORF">ABM34_05240</name>
</gene>
<dbReference type="PROSITE" id="PS51482">
    <property type="entry name" value="DEGV"/>
    <property type="match status" value="1"/>
</dbReference>
<dbReference type="STRING" id="1007676.ABM34_05240"/>
<dbReference type="InterPro" id="IPR003797">
    <property type="entry name" value="DegV"/>
</dbReference>
<accession>A0A0H4QZY0</accession>
<dbReference type="InterPro" id="IPR050270">
    <property type="entry name" value="DegV_domain_contain"/>
</dbReference>
<reference evidence="4" key="1">
    <citation type="submission" date="2015-07" db="EMBL/GenBank/DDBJ databases">
        <title>Lactobacillus ginsenosidimutans/EMML 3141/ whole genome sequencing.</title>
        <authorList>
            <person name="Kim M.K."/>
            <person name="Im W.-T."/>
            <person name="Srinivasan S."/>
            <person name="Lee J.-J."/>
        </authorList>
    </citation>
    <scope>NUCLEOTIDE SEQUENCE [LARGE SCALE GENOMIC DNA]</scope>
    <source>
        <strain evidence="4">EMML 3041</strain>
    </source>
</reference>
<dbReference type="PATRIC" id="fig|1007676.4.peg.1042"/>
<dbReference type="EMBL" id="CP012034">
    <property type="protein sequence ID" value="AKP67000.1"/>
    <property type="molecule type" value="Genomic_DNA"/>
</dbReference>
<sequence>MSKIAIVTDSTSGLSEEDLAKMGNVFMIHFEVQLDGKFYHEGIDLSDKQFYDGLATAKEFPTTAPPSMQEMFDFYDKVAAKGYDEIISIHITSGITGFYNNLVTALADYNGPTVHAVDSFLSIQPMGYLVKYASKLALEGENIDDILKKVDTQKKTIGEYFIVDDLKNLVHGGRLTNAAAFTGSLLHIKPVLTMNNPEHKIVATNKIRTMRRAMKFIENKFEEVRKERDYKLHMYLTGTNNLASVEEWKERMQAKYPDIDIETGQITPVIGAHLGSNAFVLGYSEEVMK</sequence>
<keyword evidence="4" id="KW-1185">Reference proteome</keyword>
<dbReference type="Gene3D" id="3.40.50.10170">
    <property type="match status" value="1"/>
</dbReference>
<dbReference type="Proteomes" id="UP000036106">
    <property type="component" value="Chromosome"/>
</dbReference>